<evidence type="ECO:0000256" key="2">
    <source>
        <dbReference type="ARBA" id="ARBA00022448"/>
    </source>
</evidence>
<keyword evidence="5 7" id="KW-1133">Transmembrane helix</keyword>
<name>A0A917TGK5_9ACTN</name>
<feature type="domain" description="Major facilitator superfamily (MFS) profile" evidence="8">
    <location>
        <begin position="4"/>
        <end position="395"/>
    </location>
</feature>
<feature type="transmembrane region" description="Helical" evidence="7">
    <location>
        <begin position="370"/>
        <end position="387"/>
    </location>
</feature>
<feature type="transmembrane region" description="Helical" evidence="7">
    <location>
        <begin position="254"/>
        <end position="272"/>
    </location>
</feature>
<feature type="transmembrane region" description="Helical" evidence="7">
    <location>
        <begin position="39"/>
        <end position="58"/>
    </location>
</feature>
<proteinExistence type="predicted"/>
<dbReference type="InterPro" id="IPR036259">
    <property type="entry name" value="MFS_trans_sf"/>
</dbReference>
<dbReference type="Proteomes" id="UP000642070">
    <property type="component" value="Unassembled WGS sequence"/>
</dbReference>
<dbReference type="PANTHER" id="PTHR23513">
    <property type="entry name" value="INTEGRAL MEMBRANE EFFLUX PROTEIN-RELATED"/>
    <property type="match status" value="1"/>
</dbReference>
<reference evidence="9" key="1">
    <citation type="journal article" date="2014" name="Int. J. Syst. Evol. Microbiol.">
        <title>Complete genome sequence of Corynebacterium casei LMG S-19264T (=DSM 44701T), isolated from a smear-ripened cheese.</title>
        <authorList>
            <consortium name="US DOE Joint Genome Institute (JGI-PGF)"/>
            <person name="Walter F."/>
            <person name="Albersmeier A."/>
            <person name="Kalinowski J."/>
            <person name="Ruckert C."/>
        </authorList>
    </citation>
    <scope>NUCLEOTIDE SEQUENCE</scope>
    <source>
        <strain evidence="9">JCM 19831</strain>
    </source>
</reference>
<feature type="transmembrane region" description="Helical" evidence="7">
    <location>
        <begin position="306"/>
        <end position="326"/>
    </location>
</feature>
<gene>
    <name evidence="9" type="ORF">GCM10007977_023430</name>
</gene>
<keyword evidence="3" id="KW-1003">Cell membrane</keyword>
<sequence>MRHAYRLVWSAAALSGLADGVLKVALPLVAVGVTRSPALVAGLAFAVTLPWLLFALPAGAFVDRIDRRRAMAGANVLRAVLLAALVGGLFAGVATIWLLYLVAFCVGIAETVHDTAAQSIVPQVVSRERLPAANARLYAAELTANQFAGPPLAGALVVAGAAAPFLGATGLWLAAAAALLPMRGSFRVARTAADGGSLRAEIAEGVRWLWRQRILRTFAAMVGVSNFASNAAFAVLVVYAVGPGSAMGLSAPQYGWLLTSLAGGSLLGSLAAGPVVRRLGRARALAVALVTVAMVGVPALTANPFVLGAAFVVGGAGIVIANVVMVSLRQSITPDRLLGRVNSCYRLVAWGTMPLGAATGGLLAEAFGVRSVFAVMGVLVLTTLLGLRTTTNAAMDAAERSATKLAAGHAGTGADPVAT</sequence>
<reference evidence="9" key="2">
    <citation type="submission" date="2020-09" db="EMBL/GenBank/DDBJ databases">
        <authorList>
            <person name="Sun Q."/>
            <person name="Ohkuma M."/>
        </authorList>
    </citation>
    <scope>NUCLEOTIDE SEQUENCE</scope>
    <source>
        <strain evidence="9">JCM 19831</strain>
    </source>
</reference>
<evidence type="ECO:0000313" key="10">
    <source>
        <dbReference type="Proteomes" id="UP000642070"/>
    </source>
</evidence>
<dbReference type="PROSITE" id="PS50850">
    <property type="entry name" value="MFS"/>
    <property type="match status" value="1"/>
</dbReference>
<feature type="transmembrane region" description="Helical" evidence="7">
    <location>
        <begin position="217"/>
        <end position="242"/>
    </location>
</feature>
<dbReference type="CDD" id="cd06173">
    <property type="entry name" value="MFS_MefA_like"/>
    <property type="match status" value="1"/>
</dbReference>
<organism evidence="9 10">
    <name type="scientific">Dactylosporangium sucinum</name>
    <dbReference type="NCBI Taxonomy" id="1424081"/>
    <lineage>
        <taxon>Bacteria</taxon>
        <taxon>Bacillati</taxon>
        <taxon>Actinomycetota</taxon>
        <taxon>Actinomycetes</taxon>
        <taxon>Micromonosporales</taxon>
        <taxon>Micromonosporaceae</taxon>
        <taxon>Dactylosporangium</taxon>
    </lineage>
</organism>
<feature type="transmembrane region" description="Helical" evidence="7">
    <location>
        <begin position="347"/>
        <end position="364"/>
    </location>
</feature>
<dbReference type="AlphaFoldDB" id="A0A917TGK5"/>
<dbReference type="InterPro" id="IPR010290">
    <property type="entry name" value="TM_effector"/>
</dbReference>
<keyword evidence="10" id="KW-1185">Reference proteome</keyword>
<evidence type="ECO:0000256" key="3">
    <source>
        <dbReference type="ARBA" id="ARBA00022475"/>
    </source>
</evidence>
<dbReference type="GO" id="GO:0022857">
    <property type="term" value="F:transmembrane transporter activity"/>
    <property type="evidence" value="ECO:0007669"/>
    <property type="project" value="InterPro"/>
</dbReference>
<evidence type="ECO:0000256" key="6">
    <source>
        <dbReference type="ARBA" id="ARBA00023136"/>
    </source>
</evidence>
<dbReference type="SUPFAM" id="SSF103473">
    <property type="entry name" value="MFS general substrate transporter"/>
    <property type="match status" value="1"/>
</dbReference>
<comment type="subcellular location">
    <subcellularLocation>
        <location evidence="1">Cell membrane</location>
        <topology evidence="1">Multi-pass membrane protein</topology>
    </subcellularLocation>
</comment>
<dbReference type="GO" id="GO:0005886">
    <property type="term" value="C:plasma membrane"/>
    <property type="evidence" value="ECO:0007669"/>
    <property type="project" value="UniProtKB-SubCell"/>
</dbReference>
<keyword evidence="4 7" id="KW-0812">Transmembrane</keyword>
<dbReference type="Gene3D" id="1.20.1250.20">
    <property type="entry name" value="MFS general substrate transporter like domains"/>
    <property type="match status" value="1"/>
</dbReference>
<protein>
    <submittedName>
        <fullName evidence="9">MFS transporter</fullName>
    </submittedName>
</protein>
<dbReference type="Pfam" id="PF05977">
    <property type="entry name" value="MFS_3"/>
    <property type="match status" value="1"/>
</dbReference>
<evidence type="ECO:0000256" key="7">
    <source>
        <dbReference type="SAM" id="Phobius"/>
    </source>
</evidence>
<comment type="caution">
    <text evidence="9">The sequence shown here is derived from an EMBL/GenBank/DDBJ whole genome shotgun (WGS) entry which is preliminary data.</text>
</comment>
<dbReference type="InterPro" id="IPR020846">
    <property type="entry name" value="MFS_dom"/>
</dbReference>
<evidence type="ECO:0000256" key="4">
    <source>
        <dbReference type="ARBA" id="ARBA00022692"/>
    </source>
</evidence>
<evidence type="ECO:0000256" key="5">
    <source>
        <dbReference type="ARBA" id="ARBA00022989"/>
    </source>
</evidence>
<accession>A0A917TGK5</accession>
<evidence type="ECO:0000313" key="9">
    <source>
        <dbReference type="EMBL" id="GGM21605.1"/>
    </source>
</evidence>
<feature type="transmembrane region" description="Helical" evidence="7">
    <location>
        <begin position="284"/>
        <end position="300"/>
    </location>
</feature>
<evidence type="ECO:0000256" key="1">
    <source>
        <dbReference type="ARBA" id="ARBA00004651"/>
    </source>
</evidence>
<evidence type="ECO:0000259" key="8">
    <source>
        <dbReference type="PROSITE" id="PS50850"/>
    </source>
</evidence>
<feature type="transmembrane region" description="Helical" evidence="7">
    <location>
        <begin position="152"/>
        <end position="180"/>
    </location>
</feature>
<dbReference type="PANTHER" id="PTHR23513:SF6">
    <property type="entry name" value="MAJOR FACILITATOR SUPERFAMILY ASSOCIATED DOMAIN-CONTAINING PROTEIN"/>
    <property type="match status" value="1"/>
</dbReference>
<keyword evidence="2" id="KW-0813">Transport</keyword>
<feature type="transmembrane region" description="Helical" evidence="7">
    <location>
        <begin position="79"/>
        <end position="109"/>
    </location>
</feature>
<keyword evidence="6 7" id="KW-0472">Membrane</keyword>
<dbReference type="EMBL" id="BMPI01000009">
    <property type="protein sequence ID" value="GGM21605.1"/>
    <property type="molecule type" value="Genomic_DNA"/>
</dbReference>